<dbReference type="GO" id="GO:0005524">
    <property type="term" value="F:ATP binding"/>
    <property type="evidence" value="ECO:0007669"/>
    <property type="project" value="UniProtKB-KW"/>
</dbReference>
<evidence type="ECO:0000256" key="4">
    <source>
        <dbReference type="ARBA" id="ARBA00022840"/>
    </source>
</evidence>
<accession>A0A8K0SF16</accession>
<reference evidence="9" key="1">
    <citation type="journal article" date="2021" name="Nat. Commun.">
        <title>Genetic determinants of endophytism in the Arabidopsis root mycobiome.</title>
        <authorList>
            <person name="Mesny F."/>
            <person name="Miyauchi S."/>
            <person name="Thiergart T."/>
            <person name="Pickel B."/>
            <person name="Atanasova L."/>
            <person name="Karlsson M."/>
            <person name="Huettel B."/>
            <person name="Barry K.W."/>
            <person name="Haridas S."/>
            <person name="Chen C."/>
            <person name="Bauer D."/>
            <person name="Andreopoulos W."/>
            <person name="Pangilinan J."/>
            <person name="LaButti K."/>
            <person name="Riley R."/>
            <person name="Lipzen A."/>
            <person name="Clum A."/>
            <person name="Drula E."/>
            <person name="Henrissat B."/>
            <person name="Kohler A."/>
            <person name="Grigoriev I.V."/>
            <person name="Martin F.M."/>
            <person name="Hacquard S."/>
        </authorList>
    </citation>
    <scope>NUCLEOTIDE SEQUENCE</scope>
    <source>
        <strain evidence="9">MPI-CAGE-CH-0235</strain>
    </source>
</reference>
<keyword evidence="10" id="KW-1185">Reference proteome</keyword>
<dbReference type="AlphaFoldDB" id="A0A8K0SF16"/>
<dbReference type="InterPro" id="IPR049940">
    <property type="entry name" value="GluQ/Sye"/>
</dbReference>
<comment type="caution">
    <text evidence="9">The sequence shown here is derived from an EMBL/GenBank/DDBJ whole genome shotgun (WGS) entry which is preliminary data.</text>
</comment>
<dbReference type="NCBIfam" id="TIGR00464">
    <property type="entry name" value="gltX_bact"/>
    <property type="match status" value="1"/>
</dbReference>
<dbReference type="GO" id="GO:0006424">
    <property type="term" value="P:glutamyl-tRNA aminoacylation"/>
    <property type="evidence" value="ECO:0007669"/>
    <property type="project" value="InterPro"/>
</dbReference>
<name>A0A8K0SF16_9HYPO</name>
<dbReference type="CDD" id="cd00808">
    <property type="entry name" value="GluRS_core"/>
    <property type="match status" value="1"/>
</dbReference>
<evidence type="ECO:0000259" key="8">
    <source>
        <dbReference type="Pfam" id="PF00749"/>
    </source>
</evidence>
<evidence type="ECO:0000313" key="10">
    <source>
        <dbReference type="Proteomes" id="UP000813444"/>
    </source>
</evidence>
<dbReference type="GO" id="GO:0008270">
    <property type="term" value="F:zinc ion binding"/>
    <property type="evidence" value="ECO:0007669"/>
    <property type="project" value="InterPro"/>
</dbReference>
<evidence type="ECO:0000256" key="6">
    <source>
        <dbReference type="ARBA" id="ARBA00030865"/>
    </source>
</evidence>
<dbReference type="InterPro" id="IPR000924">
    <property type="entry name" value="Glu/Gln-tRNA-synth"/>
</dbReference>
<sequence>MSLARSHARLLRCTLLSLRRPSPVLLPRRGHATASSTQRPLAGEATVAKAQADEAASPKVSGLKALRKKTKRPLQFVMGQSSAMPIRARFAPSPTGSLHLGSLRTALYNKLAAMATNDGAFILRIEDTDQTRLVPGAEEGLMKDLEWAGLTWDEGPDRGGPYGPYRQSERLDIYHKHALDLLEQGSAYRCFCSQEKLDADRELLRAAGKDIVYQGHCRHIPPEVAEARAAEGEPNIIRLHASKRYPKPHFDPVYGGEQPDHIGDFILIKSDGFPTYHFANVVDDHLMKITHVIRGEEWLISTPKHLMLYEAFAWKAPVFVHLGLLTEPYSGGKLSKRNASGNLSTYRGKIFPIPLLTWLAALGGSFRQQKKVIRTLEDMAEAFSFKFTKGNIALNYEKLHHFQKLYCNTLAKSPIPELGEVAGTSTPETQASLVERERQLVHQTIIHPIVDAIGQLTAHHNHELKWPFEGWNEPLTLIPSFADDEQKLAHHIKAIVMNEDRGFELSDDMLYRHPYFFWRVPRSVYLDNMPRIRRRVTPDSPLLNQGMFEFISHVLQKAPVWEGNAEALMAEIVAGFEARGIKYTAAHYCMRLAVTGWHETSTQPTRRLLQLIPREEWIHRLGLVQEAIRESENTVSEETIPTDEVVY</sequence>
<organism evidence="9 10">
    <name type="scientific">Stachybotrys elegans</name>
    <dbReference type="NCBI Taxonomy" id="80388"/>
    <lineage>
        <taxon>Eukaryota</taxon>
        <taxon>Fungi</taxon>
        <taxon>Dikarya</taxon>
        <taxon>Ascomycota</taxon>
        <taxon>Pezizomycotina</taxon>
        <taxon>Sordariomycetes</taxon>
        <taxon>Hypocreomycetidae</taxon>
        <taxon>Hypocreales</taxon>
        <taxon>Stachybotryaceae</taxon>
        <taxon>Stachybotrys</taxon>
    </lineage>
</organism>
<dbReference type="GO" id="GO:0004818">
    <property type="term" value="F:glutamate-tRNA ligase activity"/>
    <property type="evidence" value="ECO:0007669"/>
    <property type="project" value="UniProtKB-EC"/>
</dbReference>
<feature type="domain" description="Glutamyl/glutaminyl-tRNA synthetase class Ib catalytic" evidence="8">
    <location>
        <begin position="86"/>
        <end position="399"/>
    </location>
</feature>
<dbReference type="Gene3D" id="3.40.50.620">
    <property type="entry name" value="HUPs"/>
    <property type="match status" value="1"/>
</dbReference>
<dbReference type="InterPro" id="IPR020058">
    <property type="entry name" value="Glu/Gln-tRNA-synth_Ib_cat-dom"/>
</dbReference>
<dbReference type="PANTHER" id="PTHR43311">
    <property type="entry name" value="GLUTAMATE--TRNA LIGASE"/>
    <property type="match status" value="1"/>
</dbReference>
<dbReference type="InterPro" id="IPR014729">
    <property type="entry name" value="Rossmann-like_a/b/a_fold"/>
</dbReference>
<proteinExistence type="inferred from homology"/>
<dbReference type="OrthoDB" id="428822at2759"/>
<evidence type="ECO:0000256" key="3">
    <source>
        <dbReference type="ARBA" id="ARBA00022741"/>
    </source>
</evidence>
<dbReference type="InterPro" id="IPR033910">
    <property type="entry name" value="GluRS_core"/>
</dbReference>
<dbReference type="GO" id="GO:0005739">
    <property type="term" value="C:mitochondrion"/>
    <property type="evidence" value="ECO:0007669"/>
    <property type="project" value="TreeGrafter"/>
</dbReference>
<keyword evidence="7" id="KW-0648">Protein biosynthesis</keyword>
<keyword evidence="3 7" id="KW-0547">Nucleotide-binding</keyword>
<evidence type="ECO:0000256" key="1">
    <source>
        <dbReference type="ARBA" id="ARBA00012835"/>
    </source>
</evidence>
<dbReference type="EMBL" id="JAGPNK010000016">
    <property type="protein sequence ID" value="KAH7308096.1"/>
    <property type="molecule type" value="Genomic_DNA"/>
</dbReference>
<evidence type="ECO:0000256" key="7">
    <source>
        <dbReference type="RuleBase" id="RU363037"/>
    </source>
</evidence>
<dbReference type="InterPro" id="IPR004527">
    <property type="entry name" value="Glu-tRNA-ligase_bac/mito"/>
</dbReference>
<keyword evidence="4 7" id="KW-0067">ATP-binding</keyword>
<dbReference type="PANTHER" id="PTHR43311:SF2">
    <property type="entry name" value="GLUTAMATE--TRNA LIGASE, MITOCHONDRIAL-RELATED"/>
    <property type="match status" value="1"/>
</dbReference>
<comment type="similarity">
    <text evidence="7">Belongs to the class-I aminoacyl-tRNA synthetase family.</text>
</comment>
<evidence type="ECO:0000313" key="9">
    <source>
        <dbReference type="EMBL" id="KAH7308096.1"/>
    </source>
</evidence>
<keyword evidence="2 7" id="KW-0436">Ligase</keyword>
<dbReference type="Pfam" id="PF00749">
    <property type="entry name" value="tRNA-synt_1c"/>
    <property type="match status" value="1"/>
</dbReference>
<protein>
    <recommendedName>
        <fullName evidence="1">glutamate--tRNA ligase</fullName>
        <ecNumber evidence="1">6.1.1.17</ecNumber>
    </recommendedName>
    <alternativeName>
        <fullName evidence="6">Glutamyl-tRNA synthetase</fullName>
    </alternativeName>
</protein>
<evidence type="ECO:0000256" key="5">
    <source>
        <dbReference type="ARBA" id="ARBA00023146"/>
    </source>
</evidence>
<dbReference type="EC" id="6.1.1.17" evidence="1"/>
<dbReference type="PRINTS" id="PR00987">
    <property type="entry name" value="TRNASYNTHGLU"/>
</dbReference>
<dbReference type="HAMAP" id="MF_00022">
    <property type="entry name" value="Glu_tRNA_synth_type1"/>
    <property type="match status" value="1"/>
</dbReference>
<dbReference type="SUPFAM" id="SSF52374">
    <property type="entry name" value="Nucleotidylyl transferase"/>
    <property type="match status" value="1"/>
</dbReference>
<keyword evidence="5 7" id="KW-0030">Aminoacyl-tRNA synthetase</keyword>
<gene>
    <name evidence="9" type="ORF">B0I35DRAFT_442864</name>
</gene>
<evidence type="ECO:0000256" key="2">
    <source>
        <dbReference type="ARBA" id="ARBA00022598"/>
    </source>
</evidence>
<dbReference type="Proteomes" id="UP000813444">
    <property type="component" value="Unassembled WGS sequence"/>
</dbReference>